<feature type="transmembrane region" description="Helical" evidence="1">
    <location>
        <begin position="36"/>
        <end position="55"/>
    </location>
</feature>
<keyword evidence="1" id="KW-1133">Transmembrane helix</keyword>
<dbReference type="Proteomes" id="UP000824469">
    <property type="component" value="Unassembled WGS sequence"/>
</dbReference>
<keyword evidence="3" id="KW-1185">Reference proteome</keyword>
<feature type="non-terminal residue" evidence="2">
    <location>
        <position position="80"/>
    </location>
</feature>
<gene>
    <name evidence="2" type="ORF">KI387_014710</name>
</gene>
<dbReference type="AlphaFoldDB" id="A0AA38CSK1"/>
<evidence type="ECO:0000313" key="3">
    <source>
        <dbReference type="Proteomes" id="UP000824469"/>
    </source>
</evidence>
<keyword evidence="1" id="KW-0812">Transmembrane</keyword>
<feature type="non-terminal residue" evidence="2">
    <location>
        <position position="1"/>
    </location>
</feature>
<evidence type="ECO:0000256" key="1">
    <source>
        <dbReference type="SAM" id="Phobius"/>
    </source>
</evidence>
<name>A0AA38CSK1_TAXCH</name>
<comment type="caution">
    <text evidence="2">The sequence shown here is derived from an EMBL/GenBank/DDBJ whole genome shotgun (WGS) entry which is preliminary data.</text>
</comment>
<protein>
    <submittedName>
        <fullName evidence="2">Uncharacterized protein</fullName>
    </submittedName>
</protein>
<reference evidence="2 3" key="1">
    <citation type="journal article" date="2021" name="Nat. Plants">
        <title>The Taxus genome provides insights into paclitaxel biosynthesis.</title>
        <authorList>
            <person name="Xiong X."/>
            <person name="Gou J."/>
            <person name="Liao Q."/>
            <person name="Li Y."/>
            <person name="Zhou Q."/>
            <person name="Bi G."/>
            <person name="Li C."/>
            <person name="Du R."/>
            <person name="Wang X."/>
            <person name="Sun T."/>
            <person name="Guo L."/>
            <person name="Liang H."/>
            <person name="Lu P."/>
            <person name="Wu Y."/>
            <person name="Zhang Z."/>
            <person name="Ro D.K."/>
            <person name="Shang Y."/>
            <person name="Huang S."/>
            <person name="Yan J."/>
        </authorList>
    </citation>
    <scope>NUCLEOTIDE SEQUENCE [LARGE SCALE GENOMIC DNA]</scope>
    <source>
        <strain evidence="2">Ta-2019</strain>
    </source>
</reference>
<keyword evidence="1" id="KW-0472">Membrane</keyword>
<sequence>VLEDLGGGGAMGWILSYCICLRDPNPKIILDLYDPLTGVAGFFLFGVCWYGRVFFLGRREEAMHVEQQRWKHGECCDNMK</sequence>
<proteinExistence type="predicted"/>
<evidence type="ECO:0000313" key="2">
    <source>
        <dbReference type="EMBL" id="KAH9303127.1"/>
    </source>
</evidence>
<accession>A0AA38CSK1</accession>
<dbReference type="EMBL" id="JAHRHJ020000009">
    <property type="protein sequence ID" value="KAH9303127.1"/>
    <property type="molecule type" value="Genomic_DNA"/>
</dbReference>
<organism evidence="2 3">
    <name type="scientific">Taxus chinensis</name>
    <name type="common">Chinese yew</name>
    <name type="synonym">Taxus wallichiana var. chinensis</name>
    <dbReference type="NCBI Taxonomy" id="29808"/>
    <lineage>
        <taxon>Eukaryota</taxon>
        <taxon>Viridiplantae</taxon>
        <taxon>Streptophyta</taxon>
        <taxon>Embryophyta</taxon>
        <taxon>Tracheophyta</taxon>
        <taxon>Spermatophyta</taxon>
        <taxon>Pinopsida</taxon>
        <taxon>Pinidae</taxon>
        <taxon>Conifers II</taxon>
        <taxon>Cupressales</taxon>
        <taxon>Taxaceae</taxon>
        <taxon>Taxus</taxon>
    </lineage>
</organism>